<feature type="domain" description="PLD phosphodiesterase" evidence="6">
    <location>
        <begin position="431"/>
        <end position="458"/>
    </location>
</feature>
<dbReference type="Pfam" id="PF00614">
    <property type="entry name" value="PLDc"/>
    <property type="match status" value="1"/>
</dbReference>
<dbReference type="Proteomes" id="UP001431209">
    <property type="component" value="Unassembled WGS sequence"/>
</dbReference>
<keyword evidence="4" id="KW-0442">Lipid degradation</keyword>
<dbReference type="PROSITE" id="PS50035">
    <property type="entry name" value="PLD"/>
    <property type="match status" value="2"/>
</dbReference>
<sequence>MFQSNALIRSYSQDTQVDDLMPRSPRKGLDKWAIPSEQIRKNCSLKMYQDAHSLDQSNTCWEDMYDAIINAEQIIYITGWSLDVETKLKPHTPFSLTLGELLKQKASEGVKVYVLLWKVRGIKDFINTRNYSTKKFFKKTGVKYAMWHSDNNRFIYTMHQKMLICDSKKKVIAFLGGLDMTYGRYDTPDHPLFRDNEHDKCNATKAKFLKDENTPRQPWHDVHCKVEGPVVGDLMSHFCMRWKSVKNKTPRRGEDLNFDYDKSLGNWRSQMMLSYMDSSVVIRTIQQGYIHAINNSKDYIYIESQYFIGGSKMWNASTSMFGKLIANKRDVAPNMIPITISNRIVRAIENNESLRVYIIIPFHPEGSSTPENDFSVSKIMHLQFLTIQSIYKQIGKALSDNNVDRRPTDYLFVGCLGKVERRPIFDVMVKNMIYVHSKLMIIDDEFIMIGSANLNERSLSGQRDGEVCIGAYETDQDASQLENFRYSLFKEHFGDQIDLSDPSSLQCINDIEELAIRNRINYKNSKIFSDNSHIMAHAFNVTDSGDVIPELLDDVDGYMMSFSGNASKWVFDDFLCA</sequence>
<evidence type="ECO:0000313" key="7">
    <source>
        <dbReference type="EMBL" id="KAL0487786.1"/>
    </source>
</evidence>
<proteinExistence type="predicted"/>
<evidence type="ECO:0000259" key="6">
    <source>
        <dbReference type="PROSITE" id="PS50035"/>
    </source>
</evidence>
<dbReference type="SMART" id="SM00155">
    <property type="entry name" value="PLDc"/>
    <property type="match status" value="2"/>
</dbReference>
<dbReference type="GO" id="GO:0005886">
    <property type="term" value="C:plasma membrane"/>
    <property type="evidence" value="ECO:0007669"/>
    <property type="project" value="TreeGrafter"/>
</dbReference>
<evidence type="ECO:0000256" key="2">
    <source>
        <dbReference type="ARBA" id="ARBA00022737"/>
    </source>
</evidence>
<dbReference type="SUPFAM" id="SSF56024">
    <property type="entry name" value="Phospholipase D/nuclease"/>
    <property type="match status" value="2"/>
</dbReference>
<dbReference type="GO" id="GO:0004630">
    <property type="term" value="F:phospholipase D activity"/>
    <property type="evidence" value="ECO:0007669"/>
    <property type="project" value="UniProtKB-EC"/>
</dbReference>
<comment type="caution">
    <text evidence="7">The sequence shown here is derived from an EMBL/GenBank/DDBJ whole genome shotgun (WGS) entry which is preliminary data.</text>
</comment>
<dbReference type="InterPro" id="IPR015679">
    <property type="entry name" value="PLipase_D_fam"/>
</dbReference>
<feature type="domain" description="PLD phosphodiesterase" evidence="6">
    <location>
        <begin position="154"/>
        <end position="184"/>
    </location>
</feature>
<keyword evidence="2" id="KW-0677">Repeat</keyword>
<dbReference type="AlphaFoldDB" id="A0AAW2ZF37"/>
<evidence type="ECO:0000256" key="3">
    <source>
        <dbReference type="ARBA" id="ARBA00022801"/>
    </source>
</evidence>
<dbReference type="Gene3D" id="3.30.870.10">
    <property type="entry name" value="Endonuclease Chain A"/>
    <property type="match status" value="2"/>
</dbReference>
<dbReference type="InterPro" id="IPR001736">
    <property type="entry name" value="PLipase_D/transphosphatidylase"/>
</dbReference>
<keyword evidence="5" id="KW-0443">Lipid metabolism</keyword>
<dbReference type="PANTHER" id="PTHR18896:SF60">
    <property type="entry name" value="PHOSPHOLIPASE D"/>
    <property type="match status" value="1"/>
</dbReference>
<evidence type="ECO:0000256" key="1">
    <source>
        <dbReference type="ARBA" id="ARBA00012027"/>
    </source>
</evidence>
<evidence type="ECO:0000313" key="8">
    <source>
        <dbReference type="Proteomes" id="UP001431209"/>
    </source>
</evidence>
<organism evidence="7 8">
    <name type="scientific">Acrasis kona</name>
    <dbReference type="NCBI Taxonomy" id="1008807"/>
    <lineage>
        <taxon>Eukaryota</taxon>
        <taxon>Discoba</taxon>
        <taxon>Heterolobosea</taxon>
        <taxon>Tetramitia</taxon>
        <taxon>Eutetramitia</taxon>
        <taxon>Acrasidae</taxon>
        <taxon>Acrasis</taxon>
    </lineage>
</organism>
<reference evidence="7 8" key="1">
    <citation type="submission" date="2024-03" db="EMBL/GenBank/DDBJ databases">
        <title>The Acrasis kona genome and developmental transcriptomes reveal deep origins of eukaryotic multicellular pathways.</title>
        <authorList>
            <person name="Sheikh S."/>
            <person name="Fu C.-J."/>
            <person name="Brown M.W."/>
            <person name="Baldauf S.L."/>
        </authorList>
    </citation>
    <scope>NUCLEOTIDE SEQUENCE [LARGE SCALE GENOMIC DNA]</scope>
    <source>
        <strain evidence="7 8">ATCC MYA-3509</strain>
    </source>
</reference>
<dbReference type="EC" id="3.1.4.4" evidence="1"/>
<dbReference type="EMBL" id="JAOPGA020001373">
    <property type="protein sequence ID" value="KAL0487786.1"/>
    <property type="molecule type" value="Genomic_DNA"/>
</dbReference>
<evidence type="ECO:0000256" key="4">
    <source>
        <dbReference type="ARBA" id="ARBA00022963"/>
    </source>
</evidence>
<accession>A0AAW2ZF37</accession>
<gene>
    <name evidence="7" type="ORF">AKO1_008701</name>
</gene>
<protein>
    <recommendedName>
        <fullName evidence="1">phospholipase D</fullName>
        <ecNumber evidence="1">3.1.4.4</ecNumber>
    </recommendedName>
</protein>
<name>A0AAW2ZF37_9EUKA</name>
<dbReference type="GO" id="GO:0009395">
    <property type="term" value="P:phospholipid catabolic process"/>
    <property type="evidence" value="ECO:0007669"/>
    <property type="project" value="TreeGrafter"/>
</dbReference>
<keyword evidence="8" id="KW-1185">Reference proteome</keyword>
<keyword evidence="3" id="KW-0378">Hydrolase</keyword>
<dbReference type="PANTHER" id="PTHR18896">
    <property type="entry name" value="PHOSPHOLIPASE D"/>
    <property type="match status" value="1"/>
</dbReference>
<evidence type="ECO:0000256" key="5">
    <source>
        <dbReference type="ARBA" id="ARBA00023098"/>
    </source>
</evidence>